<dbReference type="Proteomes" id="UP000286715">
    <property type="component" value="Unassembled WGS sequence"/>
</dbReference>
<dbReference type="Pfam" id="PF25778">
    <property type="entry name" value="DUF7948"/>
    <property type="match status" value="1"/>
</dbReference>
<dbReference type="AlphaFoldDB" id="A0A401XJQ0"/>
<protein>
    <recommendedName>
        <fullName evidence="1">DUF7948 domain-containing protein</fullName>
    </recommendedName>
</protein>
<dbReference type="Pfam" id="PF06739">
    <property type="entry name" value="SBBP"/>
    <property type="match status" value="1"/>
</dbReference>
<accession>A0A401XJQ0</accession>
<dbReference type="Pfam" id="PF13585">
    <property type="entry name" value="CHU_C"/>
    <property type="match status" value="1"/>
</dbReference>
<dbReference type="PANTHER" id="PTHR35580:SF1">
    <property type="entry name" value="PHYTASE-LIKE DOMAIN-CONTAINING PROTEIN"/>
    <property type="match status" value="1"/>
</dbReference>
<keyword evidence="3" id="KW-1185">Reference proteome</keyword>
<dbReference type="InterPro" id="IPR057708">
    <property type="entry name" value="DUF7948"/>
</dbReference>
<evidence type="ECO:0000259" key="1">
    <source>
        <dbReference type="Pfam" id="PF25778"/>
    </source>
</evidence>
<dbReference type="InterPro" id="IPR010620">
    <property type="entry name" value="SBBP_repeat"/>
</dbReference>
<name>A0A401XJQ0_9FLAO</name>
<dbReference type="PANTHER" id="PTHR35580">
    <property type="entry name" value="CELL SURFACE GLYCOPROTEIN (S-LAYER PROTEIN)-LIKE PROTEIN"/>
    <property type="match status" value="1"/>
</dbReference>
<dbReference type="EMBL" id="BHZE01000005">
    <property type="protein sequence ID" value="GCD77236.1"/>
    <property type="molecule type" value="Genomic_DNA"/>
</dbReference>
<evidence type="ECO:0000313" key="2">
    <source>
        <dbReference type="EMBL" id="GCD77236.1"/>
    </source>
</evidence>
<sequence length="1075" mass="116165">MTFRGANPNATIEDEGNGEYFERHYTVHDDGRPVYSVRKVRVCGLYPGIDLEMFAGEAGLRYEFLVQPGADVSKIQMEFSSDLSVSINQDGIYTAKSPFLYITDETPYIVMPDGSKLACRFVKQGRAVRLSLGRNEKLFAQSQQSLRIDPQIVWSTYYRGPLSDNLFAITIDSLRNVLAVGSTSSSTDIATPGSHQATYGGGPNDAFLVKFDRCGRRLWATYYGGNGNDGASSVATDPLNNIYIAGSTTSTNGISTAGAHQSALSGVTDGYLVKFNADGLRIWSTYYGGTALESGVGVAVNFTGTRVLLFGSTLSNNNIATPGSFKPTHSNITINDGFFAMFDSSGTRLYGSYFGGTLLDEISSAEFDASGNFYIGGRTQSSANIASPGAYQTFYNGNTDGFFAKFTPNGQRIYSSYYGGNDADQINSIAVRNNLLYLGGVTASTSGIATPGSFLPTYPSITTTFSGFIVQFDTNGVTRNWGTYYGGTSATRILSLATDLAGNVFFGGHTVDMNLATLGAYSTTRSGSSDLIVGRFTTTGARTWVSYYGGPQVEQQVASVVFGFNNAVYIGGTTQGIHTNLGIFGFYGNSQGVFSGILGKFFATPLHAEIRAVSKVNLCPSEIFTVAFTGGGVGTPTTVFAELSDTTYSFANATTVGQIANFTTGSPVLSCQIPPSLPMGKYLIRVRIQNPAYASIHYCDTITVLTNGILTLNQNIDTLCTGDSDTITISNYVGGNVVWYYNGTPVSGNNQPILPVTQAGDYYAVVQHNGCNVTTDTATYYDVPSTAITWTPFPTSCQNDSSFALNNAFPSGGTYSGPGVSNNQFYPSVAGPGKHAIQYTLQLTSNCQITSYDTITVFPTHNVVLTASLCEGQTITLPDGQQVNQPGTYTVELVSSQGCDSTILFIISSLPPAGDLLPRDTNLCEGQSITLNPGFFQSYEWNTGDTTPTITVSERGLYKVTVRDALGCIYTDSILITNNCFPVIFVPNAFSPNDDRRNDRFKVAVSEFITYFEMMIFNRWGELVFQTFTADFEWDGTFRGEKLPQGNYPYRIIYEYEIGGNRYRKQEYGTINIVR</sequence>
<gene>
    <name evidence="2" type="ORF">JCM31826_07180</name>
</gene>
<reference evidence="2 3" key="1">
    <citation type="submission" date="2018-11" db="EMBL/GenBank/DDBJ databases">
        <title>Schleiferia aggregans sp. nov., a moderately thermophilic heterotrophic bacterium isolated from microbial mats at a terrestrial hot spring.</title>
        <authorList>
            <person name="Iino T."/>
            <person name="Ohkuma M."/>
            <person name="Haruta S."/>
        </authorList>
    </citation>
    <scope>NUCLEOTIDE SEQUENCE [LARGE SCALE GENOMIC DNA]</scope>
    <source>
        <strain evidence="2 3">LA</strain>
    </source>
</reference>
<dbReference type="InterPro" id="IPR011047">
    <property type="entry name" value="Quinoprotein_ADH-like_sf"/>
</dbReference>
<comment type="caution">
    <text evidence="2">The sequence shown here is derived from an EMBL/GenBank/DDBJ whole genome shotgun (WGS) entry which is preliminary data.</text>
</comment>
<dbReference type="NCBIfam" id="TIGR04131">
    <property type="entry name" value="Bac_Flav_CTERM"/>
    <property type="match status" value="1"/>
</dbReference>
<proteinExistence type="predicted"/>
<dbReference type="SUPFAM" id="SSF50998">
    <property type="entry name" value="Quinoprotein alcohol dehydrogenase-like"/>
    <property type="match status" value="1"/>
</dbReference>
<feature type="domain" description="DUF7948" evidence="1">
    <location>
        <begin position="1"/>
        <end position="150"/>
    </location>
</feature>
<dbReference type="InterPro" id="IPR026341">
    <property type="entry name" value="T9SS_type_B"/>
</dbReference>
<dbReference type="InterPro" id="IPR052918">
    <property type="entry name" value="Motility_Chemotaxis_Reg"/>
</dbReference>
<organism evidence="2 3">
    <name type="scientific">Thermaurantimonas aggregans</name>
    <dbReference type="NCBI Taxonomy" id="2173829"/>
    <lineage>
        <taxon>Bacteria</taxon>
        <taxon>Pseudomonadati</taxon>
        <taxon>Bacteroidota</taxon>
        <taxon>Flavobacteriia</taxon>
        <taxon>Flavobacteriales</taxon>
        <taxon>Schleiferiaceae</taxon>
        <taxon>Thermaurantimonas</taxon>
    </lineage>
</organism>
<evidence type="ECO:0000313" key="3">
    <source>
        <dbReference type="Proteomes" id="UP000286715"/>
    </source>
</evidence>